<dbReference type="NCBIfam" id="NF037997">
    <property type="entry name" value="Na_Pi_symport"/>
    <property type="match status" value="1"/>
</dbReference>
<dbReference type="GO" id="GO:0005436">
    <property type="term" value="F:sodium:phosphate symporter activity"/>
    <property type="evidence" value="ECO:0007669"/>
    <property type="project" value="InterPro"/>
</dbReference>
<evidence type="ECO:0000313" key="7">
    <source>
        <dbReference type="EMBL" id="QQD19697.1"/>
    </source>
</evidence>
<dbReference type="AlphaFoldDB" id="A0A7T4R3M3"/>
<feature type="transmembrane region" description="Helical" evidence="6">
    <location>
        <begin position="56"/>
        <end position="76"/>
    </location>
</feature>
<keyword evidence="3 6" id="KW-0812">Transmembrane</keyword>
<evidence type="ECO:0000256" key="1">
    <source>
        <dbReference type="ARBA" id="ARBA00004651"/>
    </source>
</evidence>
<evidence type="ECO:0000256" key="2">
    <source>
        <dbReference type="ARBA" id="ARBA00022475"/>
    </source>
</evidence>
<feature type="transmembrane region" description="Helical" evidence="6">
    <location>
        <begin position="215"/>
        <end position="240"/>
    </location>
</feature>
<name>A0A7T4R3M3_9GAMM</name>
<dbReference type="GO" id="GO:0044341">
    <property type="term" value="P:sodium-dependent phosphate transport"/>
    <property type="evidence" value="ECO:0007669"/>
    <property type="project" value="InterPro"/>
</dbReference>
<keyword evidence="4 6" id="KW-1133">Transmembrane helix</keyword>
<gene>
    <name evidence="7" type="ORF">I6N98_07600</name>
</gene>
<feature type="transmembrane region" description="Helical" evidence="6">
    <location>
        <begin position="113"/>
        <end position="130"/>
    </location>
</feature>
<evidence type="ECO:0000256" key="4">
    <source>
        <dbReference type="ARBA" id="ARBA00022989"/>
    </source>
</evidence>
<dbReference type="Pfam" id="PF02690">
    <property type="entry name" value="Na_Pi_cotrans"/>
    <property type="match status" value="2"/>
</dbReference>
<evidence type="ECO:0000313" key="8">
    <source>
        <dbReference type="Proteomes" id="UP000596063"/>
    </source>
</evidence>
<dbReference type="GO" id="GO:0005886">
    <property type="term" value="C:plasma membrane"/>
    <property type="evidence" value="ECO:0007669"/>
    <property type="project" value="UniProtKB-SubCell"/>
</dbReference>
<proteinExistence type="predicted"/>
<keyword evidence="5 6" id="KW-0472">Membrane</keyword>
<evidence type="ECO:0000256" key="3">
    <source>
        <dbReference type="ARBA" id="ARBA00022692"/>
    </source>
</evidence>
<organism evidence="7 8">
    <name type="scientific">Spongiibacter nanhainus</name>
    <dbReference type="NCBI Taxonomy" id="2794344"/>
    <lineage>
        <taxon>Bacteria</taxon>
        <taxon>Pseudomonadati</taxon>
        <taxon>Pseudomonadota</taxon>
        <taxon>Gammaproteobacteria</taxon>
        <taxon>Cellvibrionales</taxon>
        <taxon>Spongiibacteraceae</taxon>
        <taxon>Spongiibacter</taxon>
    </lineage>
</organism>
<dbReference type="PANTHER" id="PTHR10010:SF46">
    <property type="entry name" value="SODIUM-DEPENDENT PHOSPHATE TRANSPORT PROTEIN 2B"/>
    <property type="match status" value="1"/>
</dbReference>
<dbReference type="KEGG" id="snan:I6N98_07600"/>
<dbReference type="RefSeq" id="WP_198571181.1">
    <property type="nucleotide sequence ID" value="NZ_CP066167.1"/>
</dbReference>
<feature type="transmembrane region" description="Helical" evidence="6">
    <location>
        <begin position="88"/>
        <end position="107"/>
    </location>
</feature>
<feature type="transmembrane region" description="Helical" evidence="6">
    <location>
        <begin position="285"/>
        <end position="308"/>
    </location>
</feature>
<evidence type="ECO:0000256" key="6">
    <source>
        <dbReference type="SAM" id="Phobius"/>
    </source>
</evidence>
<keyword evidence="8" id="KW-1185">Reference proteome</keyword>
<dbReference type="Proteomes" id="UP000596063">
    <property type="component" value="Chromosome"/>
</dbReference>
<accession>A0A7T4R3M3</accession>
<dbReference type="InterPro" id="IPR003841">
    <property type="entry name" value="Na/Pi_transpt"/>
</dbReference>
<evidence type="ECO:0000256" key="5">
    <source>
        <dbReference type="ARBA" id="ARBA00023136"/>
    </source>
</evidence>
<keyword evidence="2" id="KW-1003">Cell membrane</keyword>
<dbReference type="EMBL" id="CP066167">
    <property type="protein sequence ID" value="QQD19697.1"/>
    <property type="molecule type" value="Genomic_DNA"/>
</dbReference>
<protein>
    <submittedName>
        <fullName evidence="7">Na/Pi cotransporter family protein</fullName>
    </submittedName>
</protein>
<feature type="transmembrane region" description="Helical" evidence="6">
    <location>
        <begin position="180"/>
        <end position="203"/>
    </location>
</feature>
<reference evidence="7 8" key="1">
    <citation type="submission" date="2020-12" db="EMBL/GenBank/DDBJ databases">
        <authorList>
            <person name="Shan Y."/>
        </authorList>
    </citation>
    <scope>NUCLEOTIDE SEQUENCE [LARGE SCALE GENOMIC DNA]</scope>
    <source>
        <strain evidence="8">csc3.9</strain>
    </source>
</reference>
<feature type="transmembrane region" description="Helical" evidence="6">
    <location>
        <begin position="252"/>
        <end position="273"/>
    </location>
</feature>
<feature type="transmembrane region" description="Helical" evidence="6">
    <location>
        <begin position="142"/>
        <end position="160"/>
    </location>
</feature>
<dbReference type="PANTHER" id="PTHR10010">
    <property type="entry name" value="SOLUTE CARRIER FAMILY 34 SODIUM PHOSPHATE , MEMBER 2-RELATED"/>
    <property type="match status" value="1"/>
</dbReference>
<comment type="subcellular location">
    <subcellularLocation>
        <location evidence="1">Cell membrane</location>
        <topology evidence="1">Multi-pass membrane protein</topology>
    </subcellularLocation>
</comment>
<sequence>MPQSVIVIATLLGGLGLFLVAMDMMTDGLKLASGHSLRRLLSNWTSTTLRGVMTGMAMTAIVQSSSAVTVASLSFVNAGVLKMRQALGVIYGANIGTTMTAWLVAVIGFKLNIHAFALPAIGIGAFLSLTRSKGKRLGLGRALVGFGLFFLGIDTLQSAFEGLVNEFDLGTVRMQGATEVLIYVLIGIVMTILTQSSSAAIAITITAAGAEIFGLYAAAAMVIGANVGTTSTAILAALGATPNAKRLAAAQVIFNLGTAVVALALLPLMFVVVEHLQQALSLSPNIGMTLALFHTVFNCLGVALVIPLNGRLVRLLNRMFTSKSESLATPRHLDKTTVGTPSLAVGALSLELQRNARHLGDAARAVLVGNPREPDLAQNIDAINQLSHSISAFIVQLERSALSEQVTRELSALMRVDQYFLTCAGQLATALETRQNLHTLPVPELDQAVSDIQQQSADFLTASTHADSDHYFEDWEASYLKLMHAHKEVKQQLLTAGTIGQISLQSMMNNIDFLGEIKSLNEHWYKAIRVLAKLEQDIKSDGKEAEAVEPDSASPSL</sequence>